<organism evidence="2 3">
    <name type="scientific">Phytophthora palmivora</name>
    <dbReference type="NCBI Taxonomy" id="4796"/>
    <lineage>
        <taxon>Eukaryota</taxon>
        <taxon>Sar</taxon>
        <taxon>Stramenopiles</taxon>
        <taxon>Oomycota</taxon>
        <taxon>Peronosporomycetes</taxon>
        <taxon>Peronosporales</taxon>
        <taxon>Peronosporaceae</taxon>
        <taxon>Phytophthora</taxon>
    </lineage>
</organism>
<dbReference type="PANTHER" id="PTHR42648">
    <property type="entry name" value="TRANSPOSASE, PUTATIVE-RELATED"/>
    <property type="match status" value="1"/>
</dbReference>
<feature type="region of interest" description="Disordered" evidence="1">
    <location>
        <begin position="61"/>
        <end position="137"/>
    </location>
</feature>
<dbReference type="InterPro" id="IPR012337">
    <property type="entry name" value="RNaseH-like_sf"/>
</dbReference>
<feature type="non-terminal residue" evidence="2">
    <location>
        <position position="137"/>
    </location>
</feature>
<accession>A0A2P4YNS7</accession>
<dbReference type="OrthoDB" id="10532665at2759"/>
<dbReference type="InterPro" id="IPR036397">
    <property type="entry name" value="RNaseH_sf"/>
</dbReference>
<sequence length="137" mass="15645">MSGFCLRAKSESEGFLRKGNFDAKVKFVRHDGAKEFATNSLKAFYEDHGIEVQPTVRYAHQTNATAERANRTIRKSRSSDEDDVGRRPRTVRHRVGLEEASAPNRVNPDEEEKSGDQDDESTPPVFWLLSRRRLDLP</sequence>
<gene>
    <name evidence="2" type="ORF">PHPALM_2849</name>
</gene>
<evidence type="ECO:0000256" key="1">
    <source>
        <dbReference type="SAM" id="MobiDB-lite"/>
    </source>
</evidence>
<name>A0A2P4YNS7_9STRA</name>
<dbReference type="Proteomes" id="UP000237271">
    <property type="component" value="Unassembled WGS sequence"/>
</dbReference>
<reference evidence="2 3" key="1">
    <citation type="journal article" date="2017" name="Genome Biol. Evol.">
        <title>Phytophthora megakarya and P. palmivora, closely related causal agents of cacao black pod rot, underwent increases in genome sizes and gene numbers by different mechanisms.</title>
        <authorList>
            <person name="Ali S.S."/>
            <person name="Shao J."/>
            <person name="Lary D.J."/>
            <person name="Kronmiller B."/>
            <person name="Shen D."/>
            <person name="Strem M.D."/>
            <person name="Amoako-Attah I."/>
            <person name="Akrofi A.Y."/>
            <person name="Begoude B.A."/>
            <person name="Ten Hoopen G.M."/>
            <person name="Coulibaly K."/>
            <person name="Kebe B.I."/>
            <person name="Melnick R.L."/>
            <person name="Guiltinan M.J."/>
            <person name="Tyler B.M."/>
            <person name="Meinhardt L.W."/>
            <person name="Bailey B.A."/>
        </authorList>
    </citation>
    <scope>NUCLEOTIDE SEQUENCE [LARGE SCALE GENOMIC DNA]</scope>
    <source>
        <strain evidence="3">sbr112.9</strain>
    </source>
</reference>
<evidence type="ECO:0000313" key="3">
    <source>
        <dbReference type="Proteomes" id="UP000237271"/>
    </source>
</evidence>
<dbReference type="GO" id="GO:0003676">
    <property type="term" value="F:nucleic acid binding"/>
    <property type="evidence" value="ECO:0007669"/>
    <property type="project" value="InterPro"/>
</dbReference>
<feature type="compositionally biased region" description="Acidic residues" evidence="1">
    <location>
        <begin position="109"/>
        <end position="121"/>
    </location>
</feature>
<evidence type="ECO:0000313" key="2">
    <source>
        <dbReference type="EMBL" id="POM79473.1"/>
    </source>
</evidence>
<dbReference type="PANTHER" id="PTHR42648:SF28">
    <property type="entry name" value="TRANSPOSON-ENCODED PROTEIN WITH RIBONUCLEASE H-LIKE AND RETROVIRUS ZINC FINGER-LIKE DOMAINS"/>
    <property type="match status" value="1"/>
</dbReference>
<comment type="caution">
    <text evidence="2">The sequence shown here is derived from an EMBL/GenBank/DDBJ whole genome shotgun (WGS) entry which is preliminary data.</text>
</comment>
<protein>
    <submittedName>
        <fullName evidence="2">Retrotransposon</fullName>
    </submittedName>
</protein>
<dbReference type="AlphaFoldDB" id="A0A2P4YNS7"/>
<dbReference type="InterPro" id="IPR039537">
    <property type="entry name" value="Retrotran_Ty1/copia-like"/>
</dbReference>
<dbReference type="Gene3D" id="3.30.420.10">
    <property type="entry name" value="Ribonuclease H-like superfamily/Ribonuclease H"/>
    <property type="match status" value="1"/>
</dbReference>
<dbReference type="SUPFAM" id="SSF53098">
    <property type="entry name" value="Ribonuclease H-like"/>
    <property type="match status" value="1"/>
</dbReference>
<keyword evidence="3" id="KW-1185">Reference proteome</keyword>
<proteinExistence type="predicted"/>
<dbReference type="EMBL" id="NCKW01001488">
    <property type="protein sequence ID" value="POM79473.1"/>
    <property type="molecule type" value="Genomic_DNA"/>
</dbReference>